<name>A0A1T4RMC7_9BACT</name>
<dbReference type="EMBL" id="FUWH01000013">
    <property type="protein sequence ID" value="SKA17119.1"/>
    <property type="molecule type" value="Genomic_DNA"/>
</dbReference>
<proteinExistence type="predicted"/>
<organism evidence="1 2">
    <name type="scientific">Sediminibacterium ginsengisoli</name>
    <dbReference type="NCBI Taxonomy" id="413434"/>
    <lineage>
        <taxon>Bacteria</taxon>
        <taxon>Pseudomonadati</taxon>
        <taxon>Bacteroidota</taxon>
        <taxon>Chitinophagia</taxon>
        <taxon>Chitinophagales</taxon>
        <taxon>Chitinophagaceae</taxon>
        <taxon>Sediminibacterium</taxon>
    </lineage>
</organism>
<reference evidence="1 2" key="1">
    <citation type="submission" date="2017-02" db="EMBL/GenBank/DDBJ databases">
        <authorList>
            <person name="Peterson S.W."/>
        </authorList>
    </citation>
    <scope>NUCLEOTIDE SEQUENCE [LARGE SCALE GENOMIC DNA]</scope>
    <source>
        <strain evidence="1 2">DSM 22335</strain>
    </source>
</reference>
<protein>
    <submittedName>
        <fullName evidence="1">Uncharacterized protein</fullName>
    </submittedName>
</protein>
<evidence type="ECO:0000313" key="1">
    <source>
        <dbReference type="EMBL" id="SKA17119.1"/>
    </source>
</evidence>
<dbReference type="OrthoDB" id="262374at2"/>
<gene>
    <name evidence="1" type="ORF">SAMN04488132_11358</name>
</gene>
<keyword evidence="2" id="KW-1185">Reference proteome</keyword>
<accession>A0A1T4RMC7</accession>
<dbReference type="STRING" id="413434.SAMN04488132_11358"/>
<dbReference type="Proteomes" id="UP000190888">
    <property type="component" value="Unassembled WGS sequence"/>
</dbReference>
<dbReference type="RefSeq" id="WP_078832673.1">
    <property type="nucleotide sequence ID" value="NZ_FUWH01000013.1"/>
</dbReference>
<evidence type="ECO:0000313" key="2">
    <source>
        <dbReference type="Proteomes" id="UP000190888"/>
    </source>
</evidence>
<sequence>MKHPYPVVSVDEIDFGALGAVSNYDVMIKEDSHPIYLKADRSPGGSAEGGYELMILEASLNEDETFRFTIHPQDFLYEIGKFFGAEDIETGYADFDRLLIVKTNDTERFRKVFSNAQTRQAFQTLSGFSLSIRKEDQGLMLTLRLQRILSAPTEFIAVYNAFTSVLYGIDGD</sequence>
<dbReference type="AlphaFoldDB" id="A0A1T4RMC7"/>